<dbReference type="EMBL" id="JH603168">
    <property type="protein sequence ID" value="EIC23384.1"/>
    <property type="molecule type" value="Genomic_DNA"/>
</dbReference>
<protein>
    <submittedName>
        <fullName evidence="3">Bacterial lipocalin</fullName>
    </submittedName>
</protein>
<evidence type="ECO:0000313" key="4">
    <source>
        <dbReference type="Proteomes" id="UP000002964"/>
    </source>
</evidence>
<dbReference type="GO" id="GO:0006950">
    <property type="term" value="P:response to stress"/>
    <property type="evidence" value="ECO:0007669"/>
    <property type="project" value="UniProtKB-ARBA"/>
</dbReference>
<name>H8YY58_9GAMM</name>
<proteinExistence type="predicted"/>
<dbReference type="STRING" id="631362.Thi970DRAFT_01046"/>
<dbReference type="Pfam" id="PF08212">
    <property type="entry name" value="Lipocalin_2"/>
    <property type="match status" value="1"/>
</dbReference>
<evidence type="ECO:0000259" key="2">
    <source>
        <dbReference type="Pfam" id="PF08212"/>
    </source>
</evidence>
<gene>
    <name evidence="3" type="ORF">Thi970DRAFT_01046</name>
</gene>
<feature type="region of interest" description="Disordered" evidence="1">
    <location>
        <begin position="1"/>
        <end position="40"/>
    </location>
</feature>
<accession>H8YY58</accession>
<dbReference type="AlphaFoldDB" id="H8YY58"/>
<evidence type="ECO:0000313" key="3">
    <source>
        <dbReference type="EMBL" id="EIC23384.1"/>
    </source>
</evidence>
<dbReference type="OrthoDB" id="9793905at2"/>
<dbReference type="InterPro" id="IPR047202">
    <property type="entry name" value="Lipocalin_Blc-like_dom"/>
</dbReference>
<dbReference type="eggNOG" id="COG3040">
    <property type="taxonomic scope" value="Bacteria"/>
</dbReference>
<dbReference type="Gene3D" id="2.40.128.20">
    <property type="match status" value="1"/>
</dbReference>
<feature type="domain" description="Lipocalin/cytosolic fatty-acid binding" evidence="2">
    <location>
        <begin position="70"/>
        <end position="214"/>
    </location>
</feature>
<evidence type="ECO:0000256" key="1">
    <source>
        <dbReference type="SAM" id="MobiDB-lite"/>
    </source>
</evidence>
<dbReference type="CDD" id="cd19438">
    <property type="entry name" value="lipocalin_Blc-like"/>
    <property type="match status" value="1"/>
</dbReference>
<keyword evidence="4" id="KW-1185">Reference proteome</keyword>
<dbReference type="InterPro" id="IPR000566">
    <property type="entry name" value="Lipocln_cytosolic_FA-bd_dom"/>
</dbReference>
<organism evidence="3 4">
    <name type="scientific">Thiorhodovibrio frisius</name>
    <dbReference type="NCBI Taxonomy" id="631362"/>
    <lineage>
        <taxon>Bacteria</taxon>
        <taxon>Pseudomonadati</taxon>
        <taxon>Pseudomonadota</taxon>
        <taxon>Gammaproteobacteria</taxon>
        <taxon>Chromatiales</taxon>
        <taxon>Chromatiaceae</taxon>
        <taxon>Thiorhodovibrio</taxon>
    </lineage>
</organism>
<dbReference type="RefSeq" id="WP_009147468.1">
    <property type="nucleotide sequence ID" value="NZ_CP121471.1"/>
</dbReference>
<dbReference type="PANTHER" id="PTHR10612:SF34">
    <property type="entry name" value="APOLIPOPROTEIN D"/>
    <property type="match status" value="1"/>
</dbReference>
<reference evidence="3 4" key="2">
    <citation type="submission" date="2011-11" db="EMBL/GenBank/DDBJ databases">
        <authorList>
            <consortium name="US DOE Joint Genome Institute"/>
            <person name="Lucas S."/>
            <person name="Han J."/>
            <person name="Lapidus A."/>
            <person name="Cheng J.-F."/>
            <person name="Goodwin L."/>
            <person name="Pitluck S."/>
            <person name="Peters L."/>
            <person name="Ovchinnikova G."/>
            <person name="Zhang X."/>
            <person name="Detter J.C."/>
            <person name="Han C."/>
            <person name="Tapia R."/>
            <person name="Land M."/>
            <person name="Hauser L."/>
            <person name="Kyrpides N."/>
            <person name="Ivanova N."/>
            <person name="Pagani I."/>
            <person name="Vogl K."/>
            <person name="Liu Z."/>
            <person name="Overmann J."/>
            <person name="Frigaard N.-U."/>
            <person name="Bryant D."/>
            <person name="Woyke T."/>
        </authorList>
    </citation>
    <scope>NUCLEOTIDE SEQUENCE [LARGE SCALE GENOMIC DNA]</scope>
    <source>
        <strain evidence="3 4">970</strain>
    </source>
</reference>
<dbReference type="HOGENOM" id="CLU_1184605_0_0_6"/>
<reference evidence="4" key="1">
    <citation type="submission" date="2011-06" db="EMBL/GenBank/DDBJ databases">
        <authorList>
            <consortium name="US DOE Joint Genome Institute (JGI-PGF)"/>
            <person name="Lucas S."/>
            <person name="Han J."/>
            <person name="Lapidus A."/>
            <person name="Cheng J.-F."/>
            <person name="Goodwin L."/>
            <person name="Pitluck S."/>
            <person name="Peters L."/>
            <person name="Land M.L."/>
            <person name="Hauser L."/>
            <person name="Vogl K."/>
            <person name="Liu Z."/>
            <person name="Overmann J."/>
            <person name="Frigaard N.-U."/>
            <person name="Bryant D.A."/>
            <person name="Woyke T.J."/>
        </authorList>
    </citation>
    <scope>NUCLEOTIDE SEQUENCE [LARGE SCALE GENOMIC DNA]</scope>
    <source>
        <strain evidence="4">970</strain>
    </source>
</reference>
<dbReference type="SUPFAM" id="SSF50814">
    <property type="entry name" value="Lipocalins"/>
    <property type="match status" value="1"/>
</dbReference>
<dbReference type="InterPro" id="IPR012674">
    <property type="entry name" value="Calycin"/>
</dbReference>
<sequence length="234" mass="26847">MKSSGQSDEGKPRGRRQAGRSGRARETVRERDIYAAPPHRRDADGADVIVSTELRKPKVYLTAPLTVEKVDLPRFMGRWYEMARLPYFTERRCVDNVVADYRLGEDGMVYVKNRCRYRDGRISEAKGVARVLDYGRNARLQISFRMLYGVYVFWDDYWIIGLGADYDYALIGQPTKTRAWVLARDPQASDALIDSWLREFGDKGFPAENFLRTRQDMAGLEAMMEPSGSHSGEK</sequence>
<dbReference type="PANTHER" id="PTHR10612">
    <property type="entry name" value="APOLIPOPROTEIN D"/>
    <property type="match status" value="1"/>
</dbReference>
<feature type="compositionally biased region" description="Basic and acidic residues" evidence="1">
    <location>
        <begin position="23"/>
        <end position="40"/>
    </location>
</feature>
<dbReference type="Proteomes" id="UP000002964">
    <property type="component" value="Unassembled WGS sequence"/>
</dbReference>